<keyword evidence="1" id="KW-0472">Membrane</keyword>
<sequence length="336" mass="38480">MTAPWEEQEDQNLVHTLKKAKRKSLFRSIVISLIVSILTLTAIFFGAAQLVERRSTEARYSEWMYMMISSPNEFPSGFRDNRGFLSGVMEVNTYKIIEGVPVPWNEKWFNYNEWWFPFATGAYGGTTHLSGTDPQMNVEGYEYNRQYNPYNGQREMVYYIPQVKYGKILNDLPLLTKKEPDELMEMALSFDKPYSFDEVKKMLPEGTRPVWYWVDTYDETSWFNLEPHEDGNGGMVDPEPMASSSGVYGFGIGPNRDEASPDDFLEHIKSGLKLKDNYHSEYKRIQQYLKKDKNEPEAGDVRILGVVVTGSAAGLKILKGQPYIRGAVLGAVADNY</sequence>
<keyword evidence="5" id="KW-1185">Reference proteome</keyword>
<feature type="domain" description="Sigma factor regulator N-terminal" evidence="3">
    <location>
        <begin position="17"/>
        <end position="101"/>
    </location>
</feature>
<evidence type="ECO:0000256" key="1">
    <source>
        <dbReference type="SAM" id="Phobius"/>
    </source>
</evidence>
<gene>
    <name evidence="4" type="ORF">BSK56_07980</name>
</gene>
<dbReference type="EMBL" id="MPTB01000008">
    <property type="protein sequence ID" value="OMD49877.1"/>
    <property type="molecule type" value="Genomic_DNA"/>
</dbReference>
<name>A0ABX3HH31_PAEBO</name>
<keyword evidence="1" id="KW-1133">Transmembrane helix</keyword>
<protein>
    <recommendedName>
        <fullName evidence="6">Sigma factor regulator C-terminal domain-containing protein</fullName>
    </recommendedName>
</protein>
<feature type="transmembrane region" description="Helical" evidence="1">
    <location>
        <begin position="25"/>
        <end position="47"/>
    </location>
</feature>
<dbReference type="RefSeq" id="WP_076110073.1">
    <property type="nucleotide sequence ID" value="NZ_MPTB01000008.1"/>
</dbReference>
<keyword evidence="1" id="KW-0812">Transmembrane</keyword>
<organism evidence="4 5">
    <name type="scientific">Paenibacillus borealis</name>
    <dbReference type="NCBI Taxonomy" id="160799"/>
    <lineage>
        <taxon>Bacteria</taxon>
        <taxon>Bacillati</taxon>
        <taxon>Bacillota</taxon>
        <taxon>Bacilli</taxon>
        <taxon>Bacillales</taxon>
        <taxon>Paenibacillaceae</taxon>
        <taxon>Paenibacillus</taxon>
    </lineage>
</organism>
<comment type="caution">
    <text evidence="4">The sequence shown here is derived from an EMBL/GenBank/DDBJ whole genome shotgun (WGS) entry which is preliminary data.</text>
</comment>
<dbReference type="InterPro" id="IPR029101">
    <property type="entry name" value="Sigma_reg_N"/>
</dbReference>
<dbReference type="InterPro" id="IPR025672">
    <property type="entry name" value="Sigma_reg_C_dom"/>
</dbReference>
<evidence type="ECO:0008006" key="6">
    <source>
        <dbReference type="Google" id="ProtNLM"/>
    </source>
</evidence>
<evidence type="ECO:0000313" key="4">
    <source>
        <dbReference type="EMBL" id="OMD49877.1"/>
    </source>
</evidence>
<accession>A0ABX3HH31</accession>
<evidence type="ECO:0000259" key="3">
    <source>
        <dbReference type="Pfam" id="PF13800"/>
    </source>
</evidence>
<evidence type="ECO:0000259" key="2">
    <source>
        <dbReference type="Pfam" id="PF13791"/>
    </source>
</evidence>
<proteinExistence type="predicted"/>
<dbReference type="Pfam" id="PF13791">
    <property type="entry name" value="Sigma_reg_C"/>
    <property type="match status" value="1"/>
</dbReference>
<dbReference type="Proteomes" id="UP000187412">
    <property type="component" value="Unassembled WGS sequence"/>
</dbReference>
<evidence type="ECO:0000313" key="5">
    <source>
        <dbReference type="Proteomes" id="UP000187412"/>
    </source>
</evidence>
<feature type="domain" description="Sigma factor regulator C-terminal" evidence="2">
    <location>
        <begin position="180"/>
        <end position="330"/>
    </location>
</feature>
<dbReference type="Pfam" id="PF13800">
    <property type="entry name" value="Sigma_reg_N"/>
    <property type="match status" value="1"/>
</dbReference>
<reference evidence="4 5" key="1">
    <citation type="submission" date="2016-10" db="EMBL/GenBank/DDBJ databases">
        <title>Paenibacillus species isolates.</title>
        <authorList>
            <person name="Beno S.M."/>
        </authorList>
    </citation>
    <scope>NUCLEOTIDE SEQUENCE [LARGE SCALE GENOMIC DNA]</scope>
    <source>
        <strain evidence="4 5">FSL H7-0744</strain>
    </source>
</reference>